<dbReference type="SMART" id="SM00507">
    <property type="entry name" value="HNHc"/>
    <property type="match status" value="1"/>
</dbReference>
<dbReference type="InterPro" id="IPR002711">
    <property type="entry name" value="HNH"/>
</dbReference>
<dbReference type="CDD" id="cd00085">
    <property type="entry name" value="HNHc"/>
    <property type="match status" value="1"/>
</dbReference>
<dbReference type="InterPro" id="IPR003615">
    <property type="entry name" value="HNH_nuc"/>
</dbReference>
<dbReference type="PANTHER" id="PTHR33877:SF2">
    <property type="entry name" value="OS07G0170200 PROTEIN"/>
    <property type="match status" value="1"/>
</dbReference>
<dbReference type="InterPro" id="IPR052892">
    <property type="entry name" value="NA-targeting_endonuclease"/>
</dbReference>
<keyword evidence="2" id="KW-0540">Nuclease</keyword>
<organism evidence="2 3">
    <name type="scientific">Micrococcoides hystricis</name>
    <dbReference type="NCBI Taxonomy" id="1572761"/>
    <lineage>
        <taxon>Bacteria</taxon>
        <taxon>Bacillati</taxon>
        <taxon>Actinomycetota</taxon>
        <taxon>Actinomycetes</taxon>
        <taxon>Micrococcales</taxon>
        <taxon>Micrococcaceae</taxon>
        <taxon>Micrococcoides</taxon>
    </lineage>
</organism>
<reference evidence="2 3" key="1">
    <citation type="submission" date="2024-09" db="EMBL/GenBank/DDBJ databases">
        <authorList>
            <person name="Sun Q."/>
            <person name="Mori K."/>
        </authorList>
    </citation>
    <scope>NUCLEOTIDE SEQUENCE [LARGE SCALE GENOMIC DNA]</scope>
    <source>
        <strain evidence="2 3">NCAIM B.02604</strain>
    </source>
</reference>
<dbReference type="RefSeq" id="WP_377458544.1">
    <property type="nucleotide sequence ID" value="NZ_JBHLUB010000026.1"/>
</dbReference>
<feature type="domain" description="HNH nuclease" evidence="1">
    <location>
        <begin position="69"/>
        <end position="118"/>
    </location>
</feature>
<name>A0ABV6P9P5_9MICC</name>
<evidence type="ECO:0000259" key="1">
    <source>
        <dbReference type="SMART" id="SM00507"/>
    </source>
</evidence>
<evidence type="ECO:0000313" key="3">
    <source>
        <dbReference type="Proteomes" id="UP001589862"/>
    </source>
</evidence>
<dbReference type="Pfam" id="PF01844">
    <property type="entry name" value="HNH"/>
    <property type="match status" value="1"/>
</dbReference>
<dbReference type="PANTHER" id="PTHR33877">
    <property type="entry name" value="SLL1193 PROTEIN"/>
    <property type="match status" value="1"/>
</dbReference>
<keyword evidence="3" id="KW-1185">Reference proteome</keyword>
<dbReference type="GO" id="GO:0004519">
    <property type="term" value="F:endonuclease activity"/>
    <property type="evidence" value="ECO:0007669"/>
    <property type="project" value="UniProtKB-KW"/>
</dbReference>
<protein>
    <submittedName>
        <fullName evidence="2">HNH endonuclease</fullName>
    </submittedName>
</protein>
<proteinExistence type="predicted"/>
<accession>A0ABV6P9P5</accession>
<gene>
    <name evidence="2" type="ORF">ACFFFR_05500</name>
</gene>
<dbReference type="EMBL" id="JBHLUB010000026">
    <property type="protein sequence ID" value="MFC0581836.1"/>
    <property type="molecule type" value="Genomic_DNA"/>
</dbReference>
<evidence type="ECO:0000313" key="2">
    <source>
        <dbReference type="EMBL" id="MFC0581836.1"/>
    </source>
</evidence>
<comment type="caution">
    <text evidence="2">The sequence shown here is derived from an EMBL/GenBank/DDBJ whole genome shotgun (WGS) entry which is preliminary data.</text>
</comment>
<keyword evidence="2" id="KW-0255">Endonuclease</keyword>
<dbReference type="Gene3D" id="1.10.30.50">
    <property type="match status" value="1"/>
</dbReference>
<dbReference type="Proteomes" id="UP001589862">
    <property type="component" value="Unassembled WGS sequence"/>
</dbReference>
<sequence>MRTLVLNAGYEPLAVVSYRRALVLVLNEKATVLSESDDVIRTVSDSYQRPAVIILNRYIRPPAPRVRTASRLAVLRRDRYECAYCGQHAETIDHIVPRSQGGPSDWFNLVACCSRCNHRKGNKSLNQLGWTLSFTPGPPTQQYRWLKDFDRPAVEWQPYLGYWEKTR</sequence>
<keyword evidence="2" id="KW-0378">Hydrolase</keyword>